<dbReference type="UniPathway" id="UPA00359">
    <property type="reaction ID" value="UER00478"/>
</dbReference>
<evidence type="ECO:0000256" key="11">
    <source>
        <dbReference type="ARBA" id="ARBA00024535"/>
    </source>
</evidence>
<keyword evidence="10 12" id="KW-0443">Lipid metabolism</keyword>
<feature type="binding site" evidence="12">
    <location>
        <position position="238"/>
    </location>
    <ligand>
        <name>Zn(2+)</name>
        <dbReference type="ChEBI" id="CHEBI:29105"/>
    </ligand>
</feature>
<evidence type="ECO:0000256" key="4">
    <source>
        <dbReference type="ARBA" id="ARBA00012745"/>
    </source>
</evidence>
<evidence type="ECO:0000256" key="9">
    <source>
        <dbReference type="ARBA" id="ARBA00022833"/>
    </source>
</evidence>
<dbReference type="SUPFAM" id="SSF54211">
    <property type="entry name" value="Ribosomal protein S5 domain 2-like"/>
    <property type="match status" value="2"/>
</dbReference>
<evidence type="ECO:0000256" key="10">
    <source>
        <dbReference type="ARBA" id="ARBA00023098"/>
    </source>
</evidence>
<dbReference type="InterPro" id="IPR011334">
    <property type="entry name" value="UDP-acyl_GlcNac_deAcase_C"/>
</dbReference>
<keyword evidence="8 12" id="KW-0378">Hydrolase</keyword>
<proteinExistence type="inferred from homology"/>
<dbReference type="AlphaFoldDB" id="A0A1C3H548"/>
<evidence type="ECO:0000256" key="2">
    <source>
        <dbReference type="ARBA" id="ARBA00002923"/>
    </source>
</evidence>
<evidence type="ECO:0000313" key="13">
    <source>
        <dbReference type="EMBL" id="SAM65885.1"/>
    </source>
</evidence>
<dbReference type="InterPro" id="IPR020568">
    <property type="entry name" value="Ribosomal_Su5_D2-typ_SF"/>
</dbReference>
<dbReference type="Gene3D" id="3.30.230.20">
    <property type="entry name" value="lpxc deacetylase, domain 1"/>
    <property type="match status" value="1"/>
</dbReference>
<keyword evidence="9 12" id="KW-0862">Zinc</keyword>
<feature type="binding site" evidence="12">
    <location>
        <position position="79"/>
    </location>
    <ligand>
        <name>Zn(2+)</name>
        <dbReference type="ChEBI" id="CHEBI:29105"/>
    </ligand>
</feature>
<evidence type="ECO:0000256" key="3">
    <source>
        <dbReference type="ARBA" id="ARBA00005002"/>
    </source>
</evidence>
<organism evidence="13 14">
    <name type="scientific">Cardiobacterium hominis</name>
    <dbReference type="NCBI Taxonomy" id="2718"/>
    <lineage>
        <taxon>Bacteria</taxon>
        <taxon>Pseudomonadati</taxon>
        <taxon>Pseudomonadota</taxon>
        <taxon>Gammaproteobacteria</taxon>
        <taxon>Cardiobacteriales</taxon>
        <taxon>Cardiobacteriaceae</taxon>
        <taxon>Cardiobacterium</taxon>
    </lineage>
</organism>
<evidence type="ECO:0000256" key="6">
    <source>
        <dbReference type="ARBA" id="ARBA00022556"/>
    </source>
</evidence>
<comment type="function">
    <text evidence="2 12">Catalyzes the hydrolysis of UDP-3-O-myristoyl-N-acetylglucosamine to form UDP-3-O-myristoylglucosamine and acetate, the committed step in lipid A biosynthesis.</text>
</comment>
<comment type="catalytic activity">
    <reaction evidence="11 12">
        <text>a UDP-3-O-[(3R)-3-hydroxyacyl]-N-acetyl-alpha-D-glucosamine + H2O = a UDP-3-O-[(3R)-3-hydroxyacyl]-alpha-D-glucosamine + acetate</text>
        <dbReference type="Rhea" id="RHEA:67816"/>
        <dbReference type="ChEBI" id="CHEBI:15377"/>
        <dbReference type="ChEBI" id="CHEBI:30089"/>
        <dbReference type="ChEBI" id="CHEBI:137740"/>
        <dbReference type="ChEBI" id="CHEBI:173225"/>
        <dbReference type="EC" id="3.5.1.108"/>
    </reaction>
</comment>
<dbReference type="GO" id="GO:0009245">
    <property type="term" value="P:lipid A biosynthetic process"/>
    <property type="evidence" value="ECO:0007669"/>
    <property type="project" value="UniProtKB-UniRule"/>
</dbReference>
<name>A0A1C3H548_9GAMM</name>
<dbReference type="InterPro" id="IPR004463">
    <property type="entry name" value="UDP-acyl_GlcNac_deAcase"/>
</dbReference>
<sequence length="307" mass="34255">MARQRSIRDAVAGSGIGVHSGKRVDIRLLPAPADSGITFRRTDLDPPAEIPARAHLVRDTQLCTALVDDSGARVATIEHLMSALAGVGIDNIIIELNAPEVPIMDGSAAPFVYLLQQAGIREQDAAKRFIQILEPVEVREGDKWARLSPFAGCRFDFAIDFDHPVFRHRNNQTRLDFSSRRYVREISRARTFGFLRDIEYLQSHGLTLGGGLDNAIVVDDYRVLNEQGLRFDDEFVRHKLLDAVGDLYLLGAPLIGHYQGHKSGHDLNNKLCLALEKSPQSWCWTELDRDSSIEIDYGENYPLPQAG</sequence>
<comment type="similarity">
    <text evidence="12">Belongs to the LpxC family.</text>
</comment>
<dbReference type="HAMAP" id="MF_00388">
    <property type="entry name" value="LpxC"/>
    <property type="match status" value="1"/>
</dbReference>
<dbReference type="GO" id="GO:0103117">
    <property type="term" value="F:UDP-3-O-acyl-N-acetylglucosamine deacetylase activity"/>
    <property type="evidence" value="ECO:0007669"/>
    <property type="project" value="UniProtKB-UniRule"/>
</dbReference>
<feature type="binding site" evidence="12">
    <location>
        <position position="242"/>
    </location>
    <ligand>
        <name>Zn(2+)</name>
        <dbReference type="ChEBI" id="CHEBI:29105"/>
    </ligand>
</feature>
<evidence type="ECO:0000256" key="5">
    <source>
        <dbReference type="ARBA" id="ARBA00022516"/>
    </source>
</evidence>
<keyword evidence="7 12" id="KW-0479">Metal-binding</keyword>
<dbReference type="EMBL" id="FKLO01000049">
    <property type="protein sequence ID" value="SAM65885.1"/>
    <property type="molecule type" value="Genomic_DNA"/>
</dbReference>
<dbReference type="PANTHER" id="PTHR33694">
    <property type="entry name" value="UDP-3-O-ACYL-N-ACETYLGLUCOSAMINE DEACETYLASE 1, MITOCHONDRIAL-RELATED"/>
    <property type="match status" value="1"/>
</dbReference>
<protein>
    <recommendedName>
        <fullName evidence="4 12">UDP-3-O-acyl-N-acetylglucosamine deacetylase</fullName>
        <shortName evidence="12">UDP-3-O-acyl-GlcNAc deacetylase</shortName>
        <ecNumber evidence="4 12">3.5.1.108</ecNumber>
    </recommendedName>
    <alternativeName>
        <fullName evidence="12">UDP-3-O-[R-3-hydroxymyristoyl]-N-acetylglucosamine deacetylase</fullName>
    </alternativeName>
</protein>
<comment type="cofactor">
    <cofactor evidence="1 12">
        <name>Zn(2+)</name>
        <dbReference type="ChEBI" id="CHEBI:29105"/>
    </cofactor>
</comment>
<accession>A0A1C3H548</accession>
<reference evidence="14" key="1">
    <citation type="submission" date="2016-04" db="EMBL/GenBank/DDBJ databases">
        <authorList>
            <person name="Tagini F."/>
        </authorList>
    </citation>
    <scope>NUCLEOTIDE SEQUENCE [LARGE SCALE GENOMIC DNA]</scope>
    <source>
        <strain evidence="14">CHUV0807</strain>
    </source>
</reference>
<feature type="active site" description="Proton donor" evidence="12">
    <location>
        <position position="265"/>
    </location>
</feature>
<dbReference type="NCBIfam" id="TIGR00325">
    <property type="entry name" value="lpxC"/>
    <property type="match status" value="1"/>
</dbReference>
<dbReference type="GO" id="GO:0016020">
    <property type="term" value="C:membrane"/>
    <property type="evidence" value="ECO:0007669"/>
    <property type="project" value="GOC"/>
</dbReference>
<dbReference type="Proteomes" id="UP000190837">
    <property type="component" value="Unassembled WGS sequence"/>
</dbReference>
<evidence type="ECO:0000256" key="7">
    <source>
        <dbReference type="ARBA" id="ARBA00022723"/>
    </source>
</evidence>
<keyword evidence="5 12" id="KW-0444">Lipid biosynthesis</keyword>
<dbReference type="GO" id="GO:0046872">
    <property type="term" value="F:metal ion binding"/>
    <property type="evidence" value="ECO:0007669"/>
    <property type="project" value="UniProtKB-KW"/>
</dbReference>
<dbReference type="PANTHER" id="PTHR33694:SF1">
    <property type="entry name" value="UDP-3-O-ACYL-N-ACETYLGLUCOSAMINE DEACETYLASE 1, MITOCHONDRIAL-RELATED"/>
    <property type="match status" value="1"/>
</dbReference>
<comment type="pathway">
    <text evidence="3 12">Glycolipid biosynthesis; lipid IV(A) biosynthesis; lipid IV(A) from (3R)-3-hydroxytetradecanoyl-[acyl-carrier-protein] and UDP-N-acetyl-alpha-D-glucosamine: step 2/6.</text>
</comment>
<evidence type="ECO:0000256" key="8">
    <source>
        <dbReference type="ARBA" id="ARBA00022801"/>
    </source>
</evidence>
<dbReference type="Gene3D" id="3.30.1700.10">
    <property type="entry name" value="lpxc deacetylase, domain 2"/>
    <property type="match status" value="1"/>
</dbReference>
<evidence type="ECO:0000256" key="1">
    <source>
        <dbReference type="ARBA" id="ARBA00001947"/>
    </source>
</evidence>
<dbReference type="Pfam" id="PF03331">
    <property type="entry name" value="LpxC"/>
    <property type="match status" value="1"/>
</dbReference>
<dbReference type="InterPro" id="IPR015870">
    <property type="entry name" value="UDP-acyl_N-AcGlcN_deAcase_N"/>
</dbReference>
<dbReference type="EC" id="3.5.1.108" evidence="4 12"/>
<keyword evidence="6 12" id="KW-0441">Lipid A biosynthesis</keyword>
<evidence type="ECO:0000256" key="12">
    <source>
        <dbReference type="HAMAP-Rule" id="MF_00388"/>
    </source>
</evidence>
<dbReference type="RefSeq" id="WP_079540773.1">
    <property type="nucleotide sequence ID" value="NZ_FKLO01000049.1"/>
</dbReference>
<evidence type="ECO:0000313" key="14">
    <source>
        <dbReference type="Proteomes" id="UP000190837"/>
    </source>
</evidence>
<gene>
    <name evidence="12" type="primary">lpxC</name>
    <name evidence="13" type="ORF">CHUV0807_1421</name>
</gene>